<dbReference type="Proteomes" id="UP000887458">
    <property type="component" value="Unassembled WGS sequence"/>
</dbReference>
<comment type="caution">
    <text evidence="2">The sequence shown here is derived from an EMBL/GenBank/DDBJ whole genome shotgun (WGS) entry which is preliminary data.</text>
</comment>
<sequence>MTYDDKNKKIGNQKSKVKVKKSKSKKTQHTSARQSNLQNKLFNASTNALGDCNVCVNAIELTISAYKMVTFEYLSIYISLNDVDVDFDVDDDDDVEIKYQKNVPYSAKNIVINNINATNDCINVELFNHRSSLYEILTPLFSVLKNG</sequence>
<proteinExistence type="predicted"/>
<reference evidence="2 3" key="2">
    <citation type="journal article" date="2022" name="Mol. Biol. Evol.">
        <title>Comparative Genomics Reveals Insights into the Divergent Evolution of Astigmatic Mites and Household Pest Adaptations.</title>
        <authorList>
            <person name="Xiong Q."/>
            <person name="Wan A.T."/>
            <person name="Liu X."/>
            <person name="Fung C.S."/>
            <person name="Xiao X."/>
            <person name="Malainual N."/>
            <person name="Hou J."/>
            <person name="Wang L."/>
            <person name="Wang M."/>
            <person name="Yang K.Y."/>
            <person name="Cui Y."/>
            <person name="Leung E.L."/>
            <person name="Nong W."/>
            <person name="Shin S.K."/>
            <person name="Au S.W."/>
            <person name="Jeong K.Y."/>
            <person name="Chew F.T."/>
            <person name="Hui J.H."/>
            <person name="Leung T.F."/>
            <person name="Tungtrongchitr A."/>
            <person name="Zhong N."/>
            <person name="Liu Z."/>
            <person name="Tsui S.K."/>
        </authorList>
    </citation>
    <scope>NUCLEOTIDE SEQUENCE [LARGE SCALE GENOMIC DNA]</scope>
    <source>
        <strain evidence="2">Derp</strain>
    </source>
</reference>
<protein>
    <submittedName>
        <fullName evidence="2">Uncharacterized protein</fullName>
    </submittedName>
</protein>
<reference evidence="2 3" key="1">
    <citation type="journal article" date="2018" name="J. Allergy Clin. Immunol.">
        <title>High-quality assembly of Dermatophagoides pteronyssinus genome and transcriptome reveals a wide range of novel allergens.</title>
        <authorList>
            <person name="Liu X.Y."/>
            <person name="Yang K.Y."/>
            <person name="Wang M.Q."/>
            <person name="Kwok J.S."/>
            <person name="Zeng X."/>
            <person name="Yang Z."/>
            <person name="Xiao X.J."/>
            <person name="Lau C.P."/>
            <person name="Li Y."/>
            <person name="Huang Z.M."/>
            <person name="Ba J.G."/>
            <person name="Yim A.K."/>
            <person name="Ouyang C.Y."/>
            <person name="Ngai S.M."/>
            <person name="Chan T.F."/>
            <person name="Leung E.L."/>
            <person name="Liu L."/>
            <person name="Liu Z.G."/>
            <person name="Tsui S.K."/>
        </authorList>
    </citation>
    <scope>NUCLEOTIDE SEQUENCE [LARGE SCALE GENOMIC DNA]</scope>
    <source>
        <strain evidence="2">Derp</strain>
    </source>
</reference>
<dbReference type="EMBL" id="NJHN03000121">
    <property type="protein sequence ID" value="KAH9413545.1"/>
    <property type="molecule type" value="Genomic_DNA"/>
</dbReference>
<keyword evidence="3" id="KW-1185">Reference proteome</keyword>
<evidence type="ECO:0000313" key="2">
    <source>
        <dbReference type="EMBL" id="KAH9413545.1"/>
    </source>
</evidence>
<evidence type="ECO:0000256" key="1">
    <source>
        <dbReference type="SAM" id="MobiDB-lite"/>
    </source>
</evidence>
<accession>A0ABQ8ITA5</accession>
<feature type="compositionally biased region" description="Basic residues" evidence="1">
    <location>
        <begin position="9"/>
        <end position="28"/>
    </location>
</feature>
<name>A0ABQ8ITA5_DERPT</name>
<evidence type="ECO:0000313" key="3">
    <source>
        <dbReference type="Proteomes" id="UP000887458"/>
    </source>
</evidence>
<organism evidence="2 3">
    <name type="scientific">Dermatophagoides pteronyssinus</name>
    <name type="common">European house dust mite</name>
    <dbReference type="NCBI Taxonomy" id="6956"/>
    <lineage>
        <taxon>Eukaryota</taxon>
        <taxon>Metazoa</taxon>
        <taxon>Ecdysozoa</taxon>
        <taxon>Arthropoda</taxon>
        <taxon>Chelicerata</taxon>
        <taxon>Arachnida</taxon>
        <taxon>Acari</taxon>
        <taxon>Acariformes</taxon>
        <taxon>Sarcoptiformes</taxon>
        <taxon>Astigmata</taxon>
        <taxon>Psoroptidia</taxon>
        <taxon>Analgoidea</taxon>
        <taxon>Pyroglyphidae</taxon>
        <taxon>Dermatophagoidinae</taxon>
        <taxon>Dermatophagoides</taxon>
    </lineage>
</organism>
<feature type="region of interest" description="Disordered" evidence="1">
    <location>
        <begin position="1"/>
        <end position="36"/>
    </location>
</feature>
<gene>
    <name evidence="2" type="ORF">DERP_008023</name>
</gene>